<proteinExistence type="predicted"/>
<dbReference type="AlphaFoldDB" id="A0AAE1FH56"/>
<name>A0AAE1FH56_PETCI</name>
<evidence type="ECO:0000313" key="2">
    <source>
        <dbReference type="EMBL" id="KAK3873631.1"/>
    </source>
</evidence>
<dbReference type="EMBL" id="JAWQEG010002204">
    <property type="protein sequence ID" value="KAK3873631.1"/>
    <property type="molecule type" value="Genomic_DNA"/>
</dbReference>
<reference evidence="2" key="1">
    <citation type="submission" date="2023-10" db="EMBL/GenBank/DDBJ databases">
        <title>Genome assemblies of two species of porcelain crab, Petrolisthes cinctipes and Petrolisthes manimaculis (Anomura: Porcellanidae).</title>
        <authorList>
            <person name="Angst P."/>
        </authorList>
    </citation>
    <scope>NUCLEOTIDE SEQUENCE</scope>
    <source>
        <strain evidence="2">PB745_01</strain>
        <tissue evidence="2">Gill</tissue>
    </source>
</reference>
<sequence>MLTVVLLSVVESVVTDTAFPHVLHWVTLGIIAVSVTITPDPSLYTTQVELRRKWQRVILACVPVKLDCLVPNLRLLASLQDPPLHPSTSTTTSLLMLSPHLHRTPPITSHHSLPPHPHTHPVTFHPRPPPPLHPPRIPLFAAHPNVKQTPHHTHNYLPLFPNFQPGYYYSRENSDESNGSSNSVY</sequence>
<protein>
    <submittedName>
        <fullName evidence="2">Uncharacterized protein</fullName>
    </submittedName>
</protein>
<dbReference type="Proteomes" id="UP001286313">
    <property type="component" value="Unassembled WGS sequence"/>
</dbReference>
<evidence type="ECO:0000256" key="1">
    <source>
        <dbReference type="SAM" id="MobiDB-lite"/>
    </source>
</evidence>
<feature type="region of interest" description="Disordered" evidence="1">
    <location>
        <begin position="111"/>
        <end position="130"/>
    </location>
</feature>
<keyword evidence="3" id="KW-1185">Reference proteome</keyword>
<evidence type="ECO:0000313" key="3">
    <source>
        <dbReference type="Proteomes" id="UP001286313"/>
    </source>
</evidence>
<gene>
    <name evidence="2" type="ORF">Pcinc_021380</name>
</gene>
<organism evidence="2 3">
    <name type="scientific">Petrolisthes cinctipes</name>
    <name type="common">Flat porcelain crab</name>
    <dbReference type="NCBI Taxonomy" id="88211"/>
    <lineage>
        <taxon>Eukaryota</taxon>
        <taxon>Metazoa</taxon>
        <taxon>Ecdysozoa</taxon>
        <taxon>Arthropoda</taxon>
        <taxon>Crustacea</taxon>
        <taxon>Multicrustacea</taxon>
        <taxon>Malacostraca</taxon>
        <taxon>Eumalacostraca</taxon>
        <taxon>Eucarida</taxon>
        <taxon>Decapoda</taxon>
        <taxon>Pleocyemata</taxon>
        <taxon>Anomura</taxon>
        <taxon>Galatheoidea</taxon>
        <taxon>Porcellanidae</taxon>
        <taxon>Petrolisthes</taxon>
    </lineage>
</organism>
<accession>A0AAE1FH56</accession>
<comment type="caution">
    <text evidence="2">The sequence shown here is derived from an EMBL/GenBank/DDBJ whole genome shotgun (WGS) entry which is preliminary data.</text>
</comment>